<dbReference type="GO" id="GO:0009231">
    <property type="term" value="P:riboflavin biosynthetic process"/>
    <property type="evidence" value="ECO:0007669"/>
    <property type="project" value="InterPro"/>
</dbReference>
<accession>A0A5B8VA19</accession>
<sequence>MRKIILNVAVSMDSFIEDANGAYDWCFMDQDYGMKDFMNRIDTIFFGRKSYELVLKTGLGYYAGYKHYVFSKTWADSSTNNFTLVNKDLSTAVANIKEEARKDIWLFGGASLVSSFMNEGLVDELMLAVHPILLGSGKPLFQDLSARTKLALTDSKTYDTGLVQLQYDILK</sequence>
<dbReference type="RefSeq" id="WP_147190135.1">
    <property type="nucleotide sequence ID" value="NZ_CP042435.1"/>
</dbReference>
<organism evidence="2 3">
    <name type="scientific">Panacibacter ginsenosidivorans</name>
    <dbReference type="NCBI Taxonomy" id="1813871"/>
    <lineage>
        <taxon>Bacteria</taxon>
        <taxon>Pseudomonadati</taxon>
        <taxon>Bacteroidota</taxon>
        <taxon>Chitinophagia</taxon>
        <taxon>Chitinophagales</taxon>
        <taxon>Chitinophagaceae</taxon>
        <taxon>Panacibacter</taxon>
    </lineage>
</organism>
<gene>
    <name evidence="2" type="ORF">FRZ67_13605</name>
</gene>
<dbReference type="GO" id="GO:0008703">
    <property type="term" value="F:5-amino-6-(5-phosphoribosylamino)uracil reductase activity"/>
    <property type="evidence" value="ECO:0007669"/>
    <property type="project" value="InterPro"/>
</dbReference>
<keyword evidence="3" id="KW-1185">Reference proteome</keyword>
<dbReference type="PANTHER" id="PTHR38011">
    <property type="entry name" value="DIHYDROFOLATE REDUCTASE FAMILY PROTEIN (AFU_ORTHOLOGUE AFUA_8G06820)"/>
    <property type="match status" value="1"/>
</dbReference>
<dbReference type="InterPro" id="IPR024072">
    <property type="entry name" value="DHFR-like_dom_sf"/>
</dbReference>
<evidence type="ECO:0000313" key="2">
    <source>
        <dbReference type="EMBL" id="QEC68284.1"/>
    </source>
</evidence>
<dbReference type="KEGG" id="pgin:FRZ67_13605"/>
<dbReference type="SUPFAM" id="SSF53597">
    <property type="entry name" value="Dihydrofolate reductase-like"/>
    <property type="match status" value="1"/>
</dbReference>
<dbReference type="PANTHER" id="PTHR38011:SF11">
    <property type="entry name" value="2,5-DIAMINO-6-RIBOSYLAMINO-4(3H)-PYRIMIDINONE 5'-PHOSPHATE REDUCTASE"/>
    <property type="match status" value="1"/>
</dbReference>
<evidence type="ECO:0000259" key="1">
    <source>
        <dbReference type="Pfam" id="PF01872"/>
    </source>
</evidence>
<dbReference type="Proteomes" id="UP000321533">
    <property type="component" value="Chromosome"/>
</dbReference>
<proteinExistence type="predicted"/>
<dbReference type="OrthoDB" id="195113at2"/>
<feature type="domain" description="Bacterial bifunctional deaminase-reductase C-terminal" evidence="1">
    <location>
        <begin position="2"/>
        <end position="163"/>
    </location>
</feature>
<dbReference type="AlphaFoldDB" id="A0A5B8VA19"/>
<dbReference type="Gene3D" id="3.40.430.10">
    <property type="entry name" value="Dihydrofolate Reductase, subunit A"/>
    <property type="match status" value="1"/>
</dbReference>
<dbReference type="Pfam" id="PF01872">
    <property type="entry name" value="RibD_C"/>
    <property type="match status" value="1"/>
</dbReference>
<evidence type="ECO:0000313" key="3">
    <source>
        <dbReference type="Proteomes" id="UP000321533"/>
    </source>
</evidence>
<name>A0A5B8VA19_9BACT</name>
<dbReference type="InterPro" id="IPR050765">
    <property type="entry name" value="Riboflavin_Biosynth_HTPR"/>
</dbReference>
<reference evidence="2 3" key="1">
    <citation type="journal article" date="2016" name="Int. J. Syst. Evol. Microbiol.">
        <title>Panacibacter ginsenosidivorans gen. nov., sp. nov., with ginsenoside converting activity isolated from soil of a ginseng field.</title>
        <authorList>
            <person name="Siddiqi M.Z."/>
            <person name="Muhammad Shafi S."/>
            <person name="Choi K.D."/>
            <person name="Im W.T."/>
        </authorList>
    </citation>
    <scope>NUCLEOTIDE SEQUENCE [LARGE SCALE GENOMIC DNA]</scope>
    <source>
        <strain evidence="2 3">Gsoil1550</strain>
    </source>
</reference>
<protein>
    <submittedName>
        <fullName evidence="2">Dihydrofolate reductase</fullName>
    </submittedName>
</protein>
<dbReference type="InterPro" id="IPR002734">
    <property type="entry name" value="RibDG_C"/>
</dbReference>
<dbReference type="EMBL" id="CP042435">
    <property type="protein sequence ID" value="QEC68284.1"/>
    <property type="molecule type" value="Genomic_DNA"/>
</dbReference>